<organism evidence="1">
    <name type="scientific">viral metagenome</name>
    <dbReference type="NCBI Taxonomy" id="1070528"/>
    <lineage>
        <taxon>unclassified sequences</taxon>
        <taxon>metagenomes</taxon>
        <taxon>organismal metagenomes</taxon>
    </lineage>
</organism>
<dbReference type="EMBL" id="MN738878">
    <property type="protein sequence ID" value="QHT29495.1"/>
    <property type="molecule type" value="Genomic_DNA"/>
</dbReference>
<sequence length="112" mass="13247">MSQFPLYNTLIADLPEKDLTVIQNLDLVRKISHLDSEAFELIYALIKCYYLQHEKGDTFVIPYDGKLAKERIDFDLVKFPPKLRQLLYKFVIVHRKKLIEDKEIESYHTTSS</sequence>
<proteinExistence type="predicted"/>
<evidence type="ECO:0000313" key="1">
    <source>
        <dbReference type="EMBL" id="QHT29495.1"/>
    </source>
</evidence>
<accession>A0A6C0EQA8</accession>
<protein>
    <recommendedName>
        <fullName evidence="2">NET domain-containing protein</fullName>
    </recommendedName>
</protein>
<dbReference type="AlphaFoldDB" id="A0A6C0EQA8"/>
<reference evidence="1" key="1">
    <citation type="journal article" date="2020" name="Nature">
        <title>Giant virus diversity and host interactions through global metagenomics.</title>
        <authorList>
            <person name="Schulz F."/>
            <person name="Roux S."/>
            <person name="Paez-Espino D."/>
            <person name="Jungbluth S."/>
            <person name="Walsh D.A."/>
            <person name="Denef V.J."/>
            <person name="McMahon K.D."/>
            <person name="Konstantinidis K.T."/>
            <person name="Eloe-Fadrosh E.A."/>
            <person name="Kyrpides N.C."/>
            <person name="Woyke T."/>
        </authorList>
    </citation>
    <scope>NUCLEOTIDE SEQUENCE</scope>
    <source>
        <strain evidence="1">GVMAG-M-3300005589-24</strain>
    </source>
</reference>
<evidence type="ECO:0008006" key="2">
    <source>
        <dbReference type="Google" id="ProtNLM"/>
    </source>
</evidence>
<name>A0A6C0EQA8_9ZZZZ</name>